<dbReference type="AlphaFoldDB" id="A0A0F8W8F9"/>
<sequence length="184" mass="21149">RFSDVDLVGLNIDDRQLEVARRRVQARPGNRIEFVHADACQLPFTDGSFDAVLALECIFHFPSRMRFLREAQRVLRPGRRLGISDMVPLGLALPALVRAYFSLPFYGQVNPVQSTVTSYRMLAHWAGLKLRGNEDITRNTLPSFDVLEQYFGTISPEAAQETRAFAKIFRRGLMRYRLLSFEKR</sequence>
<dbReference type="InterPro" id="IPR029063">
    <property type="entry name" value="SAM-dependent_MTases_sf"/>
</dbReference>
<dbReference type="PANTHER" id="PTHR44068">
    <property type="entry name" value="ZGC:194242"/>
    <property type="match status" value="1"/>
</dbReference>
<evidence type="ECO:0000259" key="2">
    <source>
        <dbReference type="Pfam" id="PF08241"/>
    </source>
</evidence>
<name>A0A0F8W8F9_9ZZZZ</name>
<dbReference type="Gene3D" id="3.40.50.150">
    <property type="entry name" value="Vaccinia Virus protein VP39"/>
    <property type="match status" value="1"/>
</dbReference>
<dbReference type="CDD" id="cd02440">
    <property type="entry name" value="AdoMet_MTases"/>
    <property type="match status" value="1"/>
</dbReference>
<accession>A0A0F8W8F9</accession>
<dbReference type="GO" id="GO:0008757">
    <property type="term" value="F:S-adenosylmethionine-dependent methyltransferase activity"/>
    <property type="evidence" value="ECO:0007669"/>
    <property type="project" value="InterPro"/>
</dbReference>
<dbReference type="InterPro" id="IPR050447">
    <property type="entry name" value="Erg6_SMT_methyltransf"/>
</dbReference>
<proteinExistence type="predicted"/>
<protein>
    <recommendedName>
        <fullName evidence="2">Methyltransferase type 11 domain-containing protein</fullName>
    </recommendedName>
</protein>
<keyword evidence="1" id="KW-0808">Transferase</keyword>
<gene>
    <name evidence="3" type="ORF">LCGC14_3100310</name>
</gene>
<evidence type="ECO:0000256" key="1">
    <source>
        <dbReference type="ARBA" id="ARBA00022679"/>
    </source>
</evidence>
<feature type="non-terminal residue" evidence="3">
    <location>
        <position position="1"/>
    </location>
</feature>
<dbReference type="InterPro" id="IPR013216">
    <property type="entry name" value="Methyltransf_11"/>
</dbReference>
<feature type="domain" description="Methyltransferase type 11" evidence="2">
    <location>
        <begin position="6"/>
        <end position="78"/>
    </location>
</feature>
<organism evidence="3">
    <name type="scientific">marine sediment metagenome</name>
    <dbReference type="NCBI Taxonomy" id="412755"/>
    <lineage>
        <taxon>unclassified sequences</taxon>
        <taxon>metagenomes</taxon>
        <taxon>ecological metagenomes</taxon>
    </lineage>
</organism>
<dbReference type="EMBL" id="LAZR01066784">
    <property type="protein sequence ID" value="KKK52893.1"/>
    <property type="molecule type" value="Genomic_DNA"/>
</dbReference>
<dbReference type="Pfam" id="PF08241">
    <property type="entry name" value="Methyltransf_11"/>
    <property type="match status" value="1"/>
</dbReference>
<reference evidence="3" key="1">
    <citation type="journal article" date="2015" name="Nature">
        <title>Complex archaea that bridge the gap between prokaryotes and eukaryotes.</title>
        <authorList>
            <person name="Spang A."/>
            <person name="Saw J.H."/>
            <person name="Jorgensen S.L."/>
            <person name="Zaremba-Niedzwiedzka K."/>
            <person name="Martijn J."/>
            <person name="Lind A.E."/>
            <person name="van Eijk R."/>
            <person name="Schleper C."/>
            <person name="Guy L."/>
            <person name="Ettema T.J."/>
        </authorList>
    </citation>
    <scope>NUCLEOTIDE SEQUENCE</scope>
</reference>
<comment type="caution">
    <text evidence="3">The sequence shown here is derived from an EMBL/GenBank/DDBJ whole genome shotgun (WGS) entry which is preliminary data.</text>
</comment>
<dbReference type="SUPFAM" id="SSF53335">
    <property type="entry name" value="S-adenosyl-L-methionine-dependent methyltransferases"/>
    <property type="match status" value="1"/>
</dbReference>
<evidence type="ECO:0000313" key="3">
    <source>
        <dbReference type="EMBL" id="KKK52893.1"/>
    </source>
</evidence>
<dbReference type="PANTHER" id="PTHR44068:SF11">
    <property type="entry name" value="GERANYL DIPHOSPHATE 2-C-METHYLTRANSFERASE"/>
    <property type="match status" value="1"/>
</dbReference>